<sequence length="373" mass="42581">MPEQRSYDRMKEVRQVDNLFWHLERYFEAIDIDDEKREGPDGGHRHRYSDDQPLTAKPEGELLLIREGVLGSGDVERQQLCFFIDGLQQWVTTELRQRKPYHLASAMAIIERLEDFKQCDRSRSPRHERAKDEGDGMHYGKDCPHKGKIIGILEKHKSSNGDSSSSDEEARIGALQTEEPAKRKKSKKRWGLLYPKVDVAEKTKEELVDTGATHNFMSPWVAEWLWLKSTKDGSWFTTVNAEERPTKGVIKNVDLRIGIWIGKVDFNIIDMDELGVVLKMDFLKKSSATLNPYCGVMMMAGKEGQSEWMISLVSKDGADAGKGITVLQLDKGSMLCYGERQMGPMTYTADMLTKMVATEKFKHCLSLIHLLFC</sequence>
<accession>A0AA88WP31</accession>
<feature type="region of interest" description="Disordered" evidence="1">
    <location>
        <begin position="156"/>
        <end position="180"/>
    </location>
</feature>
<dbReference type="SUPFAM" id="SSF50630">
    <property type="entry name" value="Acid proteases"/>
    <property type="match status" value="1"/>
</dbReference>
<dbReference type="InterPro" id="IPR021109">
    <property type="entry name" value="Peptidase_aspartic_dom_sf"/>
</dbReference>
<comment type="caution">
    <text evidence="2">The sequence shown here is derived from an EMBL/GenBank/DDBJ whole genome shotgun (WGS) entry which is preliminary data.</text>
</comment>
<keyword evidence="3" id="KW-1185">Reference proteome</keyword>
<dbReference type="AlphaFoldDB" id="A0AA88WP31"/>
<dbReference type="Gene3D" id="2.40.70.10">
    <property type="entry name" value="Acid Proteases"/>
    <property type="match status" value="1"/>
</dbReference>
<name>A0AA88WP31_9ASTE</name>
<proteinExistence type="predicted"/>
<dbReference type="Proteomes" id="UP001188597">
    <property type="component" value="Unassembled WGS sequence"/>
</dbReference>
<gene>
    <name evidence="2" type="ORF">RJ639_035252</name>
</gene>
<reference evidence="2" key="1">
    <citation type="submission" date="2022-12" db="EMBL/GenBank/DDBJ databases">
        <title>Draft genome assemblies for two species of Escallonia (Escalloniales).</title>
        <authorList>
            <person name="Chanderbali A."/>
            <person name="Dervinis C."/>
            <person name="Anghel I."/>
            <person name="Soltis D."/>
            <person name="Soltis P."/>
            <person name="Zapata F."/>
        </authorList>
    </citation>
    <scope>NUCLEOTIDE SEQUENCE</scope>
    <source>
        <strain evidence="2">UCBG64.0493</strain>
        <tissue evidence="2">Leaf</tissue>
    </source>
</reference>
<feature type="region of interest" description="Disordered" evidence="1">
    <location>
        <begin position="34"/>
        <end position="53"/>
    </location>
</feature>
<organism evidence="2 3">
    <name type="scientific">Escallonia herrerae</name>
    <dbReference type="NCBI Taxonomy" id="1293975"/>
    <lineage>
        <taxon>Eukaryota</taxon>
        <taxon>Viridiplantae</taxon>
        <taxon>Streptophyta</taxon>
        <taxon>Embryophyta</taxon>
        <taxon>Tracheophyta</taxon>
        <taxon>Spermatophyta</taxon>
        <taxon>Magnoliopsida</taxon>
        <taxon>eudicotyledons</taxon>
        <taxon>Gunneridae</taxon>
        <taxon>Pentapetalae</taxon>
        <taxon>asterids</taxon>
        <taxon>campanulids</taxon>
        <taxon>Escalloniales</taxon>
        <taxon>Escalloniaceae</taxon>
        <taxon>Escallonia</taxon>
    </lineage>
</organism>
<dbReference type="EMBL" id="JAVXUP010000309">
    <property type="protein sequence ID" value="KAK3031346.1"/>
    <property type="molecule type" value="Genomic_DNA"/>
</dbReference>
<protein>
    <submittedName>
        <fullName evidence="2">Uncharacterized protein</fullName>
    </submittedName>
</protein>
<dbReference type="Pfam" id="PF13975">
    <property type="entry name" value="gag-asp_proteas"/>
    <property type="match status" value="1"/>
</dbReference>
<dbReference type="CDD" id="cd00303">
    <property type="entry name" value="retropepsin_like"/>
    <property type="match status" value="1"/>
</dbReference>
<evidence type="ECO:0000256" key="1">
    <source>
        <dbReference type="SAM" id="MobiDB-lite"/>
    </source>
</evidence>
<feature type="region of interest" description="Disordered" evidence="1">
    <location>
        <begin position="120"/>
        <end position="143"/>
    </location>
</feature>
<evidence type="ECO:0000313" key="3">
    <source>
        <dbReference type="Proteomes" id="UP001188597"/>
    </source>
</evidence>
<evidence type="ECO:0000313" key="2">
    <source>
        <dbReference type="EMBL" id="KAK3031346.1"/>
    </source>
</evidence>
<feature type="compositionally biased region" description="Basic and acidic residues" evidence="1">
    <location>
        <begin position="34"/>
        <end position="43"/>
    </location>
</feature>